<gene>
    <name evidence="2" type="ORF">V6N11_049892</name>
</gene>
<organism evidence="2 3">
    <name type="scientific">Hibiscus sabdariffa</name>
    <name type="common">roselle</name>
    <dbReference type="NCBI Taxonomy" id="183260"/>
    <lineage>
        <taxon>Eukaryota</taxon>
        <taxon>Viridiplantae</taxon>
        <taxon>Streptophyta</taxon>
        <taxon>Embryophyta</taxon>
        <taxon>Tracheophyta</taxon>
        <taxon>Spermatophyta</taxon>
        <taxon>Magnoliopsida</taxon>
        <taxon>eudicotyledons</taxon>
        <taxon>Gunneridae</taxon>
        <taxon>Pentapetalae</taxon>
        <taxon>rosids</taxon>
        <taxon>malvids</taxon>
        <taxon>Malvales</taxon>
        <taxon>Malvaceae</taxon>
        <taxon>Malvoideae</taxon>
        <taxon>Hibiscus</taxon>
    </lineage>
</organism>
<accession>A0ABR2T8K3</accession>
<keyword evidence="3" id="KW-1185">Reference proteome</keyword>
<dbReference type="EMBL" id="JBBPBN010000007">
    <property type="protein sequence ID" value="KAK9033707.1"/>
    <property type="molecule type" value="Genomic_DNA"/>
</dbReference>
<protein>
    <submittedName>
        <fullName evidence="2">Uncharacterized protein</fullName>
    </submittedName>
</protein>
<proteinExistence type="predicted"/>
<comment type="caution">
    <text evidence="2">The sequence shown here is derived from an EMBL/GenBank/DDBJ whole genome shotgun (WGS) entry which is preliminary data.</text>
</comment>
<evidence type="ECO:0000313" key="3">
    <source>
        <dbReference type="Proteomes" id="UP001396334"/>
    </source>
</evidence>
<reference evidence="2 3" key="1">
    <citation type="journal article" date="2024" name="G3 (Bethesda)">
        <title>Genome assembly of Hibiscus sabdariffa L. provides insights into metabolisms of medicinal natural products.</title>
        <authorList>
            <person name="Kim T."/>
        </authorList>
    </citation>
    <scope>NUCLEOTIDE SEQUENCE [LARGE SCALE GENOMIC DNA]</scope>
    <source>
        <strain evidence="2">TK-2024</strain>
        <tissue evidence="2">Old leaves</tissue>
    </source>
</reference>
<sequence>MLVFIGKGCHAALFFVTSEQGSLGSNEETMGDANKTSSGTTKSVESGQHSMQPSLPMNQNPTVAVSHNEKSSKFTGQNSKT</sequence>
<feature type="region of interest" description="Disordered" evidence="1">
    <location>
        <begin position="20"/>
        <end position="81"/>
    </location>
</feature>
<feature type="compositionally biased region" description="Polar residues" evidence="1">
    <location>
        <begin position="20"/>
        <end position="65"/>
    </location>
</feature>
<evidence type="ECO:0000256" key="1">
    <source>
        <dbReference type="SAM" id="MobiDB-lite"/>
    </source>
</evidence>
<dbReference type="Proteomes" id="UP001396334">
    <property type="component" value="Unassembled WGS sequence"/>
</dbReference>
<name>A0ABR2T8K3_9ROSI</name>
<evidence type="ECO:0000313" key="2">
    <source>
        <dbReference type="EMBL" id="KAK9033707.1"/>
    </source>
</evidence>